<accession>A0A2T0LPV4</accession>
<sequence length="365" mass="39543">MDTARLRELVTTDGPFASVYFEDSHDTQDAAKQLDLRWRELREDLAGQGTDERTLNALETAIRDGEPPVGRSGRALVAAGDRVLVDQELDEPPATPVSRRSDLPYVLPLAEHGELPPAHVVAVVDHTGADITTVDQQGQVVDEHTTQGSEHPVHKVRGGGFAHRDMQAHTEETVRHNIDLVAEDVAKAARATGATLVVVAGELQARKALQEALPEQVRQHVREVGSGGRHTGAGNDQLREQVAELLAEDKHRRRAEEIERFRDALGQRTGLAVQGLEATTTALREGNVETLLVGRPGEAEVVTGPEPTQVGVSEDELKAFGVPYPGRRRADEALPVAAIATRARIVHVGDELDLTEGFGAILRHD</sequence>
<dbReference type="InterPro" id="IPR042226">
    <property type="entry name" value="eFR1_2_sf"/>
</dbReference>
<dbReference type="OrthoDB" id="5179393at2"/>
<keyword evidence="2" id="KW-1185">Reference proteome</keyword>
<dbReference type="Gene3D" id="3.30.420.60">
    <property type="entry name" value="eRF1 domain 2"/>
    <property type="match status" value="1"/>
</dbReference>
<gene>
    <name evidence="1" type="ORF">B0I33_10936</name>
</gene>
<dbReference type="InterPro" id="IPR029064">
    <property type="entry name" value="Ribosomal_eL30-like_sf"/>
</dbReference>
<organism evidence="1 2">
    <name type="scientific">Prauserella shujinwangii</name>
    <dbReference type="NCBI Taxonomy" id="1453103"/>
    <lineage>
        <taxon>Bacteria</taxon>
        <taxon>Bacillati</taxon>
        <taxon>Actinomycetota</taxon>
        <taxon>Actinomycetes</taxon>
        <taxon>Pseudonocardiales</taxon>
        <taxon>Pseudonocardiaceae</taxon>
        <taxon>Prauserella</taxon>
    </lineage>
</organism>
<name>A0A2T0LPV4_9PSEU</name>
<dbReference type="SUPFAM" id="SSF55315">
    <property type="entry name" value="L30e-like"/>
    <property type="match status" value="1"/>
</dbReference>
<evidence type="ECO:0000313" key="1">
    <source>
        <dbReference type="EMBL" id="PRX45375.1"/>
    </source>
</evidence>
<reference evidence="1 2" key="1">
    <citation type="submission" date="2018-03" db="EMBL/GenBank/DDBJ databases">
        <title>Genomic Encyclopedia of Type Strains, Phase III (KMG-III): the genomes of soil and plant-associated and newly described type strains.</title>
        <authorList>
            <person name="Whitman W."/>
        </authorList>
    </citation>
    <scope>NUCLEOTIDE SEQUENCE [LARGE SCALE GENOMIC DNA]</scope>
    <source>
        <strain evidence="1 2">CGMCC 4.7125</strain>
    </source>
</reference>
<dbReference type="Gene3D" id="3.30.1330.30">
    <property type="match status" value="1"/>
</dbReference>
<dbReference type="AlphaFoldDB" id="A0A2T0LPV4"/>
<comment type="caution">
    <text evidence="1">The sequence shown here is derived from an EMBL/GenBank/DDBJ whole genome shotgun (WGS) entry which is preliminary data.</text>
</comment>
<evidence type="ECO:0000313" key="2">
    <source>
        <dbReference type="Proteomes" id="UP000238362"/>
    </source>
</evidence>
<dbReference type="EMBL" id="PVNH01000009">
    <property type="protein sequence ID" value="PRX45375.1"/>
    <property type="molecule type" value="Genomic_DNA"/>
</dbReference>
<proteinExistence type="predicted"/>
<dbReference type="Proteomes" id="UP000238362">
    <property type="component" value="Unassembled WGS sequence"/>
</dbReference>
<dbReference type="InterPro" id="IPR040701">
    <property type="entry name" value="Bact_RF_family2"/>
</dbReference>
<evidence type="ECO:0008006" key="3">
    <source>
        <dbReference type="Google" id="ProtNLM"/>
    </source>
</evidence>
<dbReference type="Pfam" id="PF18844">
    <property type="entry name" value="baeRF_family2"/>
    <property type="match status" value="1"/>
</dbReference>
<protein>
    <recommendedName>
        <fullName evidence="3">Peptide subunit release factor 1 (ERF1)</fullName>
    </recommendedName>
</protein>
<dbReference type="RefSeq" id="WP_106180594.1">
    <property type="nucleotide sequence ID" value="NZ_PVNH01000009.1"/>
</dbReference>